<dbReference type="EMBL" id="JAUEMJ010000015">
    <property type="protein sequence ID" value="MDN3243673.1"/>
    <property type="molecule type" value="Genomic_DNA"/>
</dbReference>
<evidence type="ECO:0000313" key="1">
    <source>
        <dbReference type="EMBL" id="MDN3242103.1"/>
    </source>
</evidence>
<protein>
    <submittedName>
        <fullName evidence="1">YbaB/EbfC family nucleoid-associated protein</fullName>
    </submittedName>
</protein>
<keyword evidence="3" id="KW-1185">Reference proteome</keyword>
<proteinExistence type="predicted"/>
<gene>
    <name evidence="1" type="ORF">QWI33_20440</name>
    <name evidence="2" type="ORF">QWI33_28440</name>
</gene>
<evidence type="ECO:0000313" key="3">
    <source>
        <dbReference type="Proteomes" id="UP001171902"/>
    </source>
</evidence>
<dbReference type="Proteomes" id="UP001171902">
    <property type="component" value="Unassembled WGS sequence"/>
</dbReference>
<comment type="caution">
    <text evidence="1">The sequence shown here is derived from an EMBL/GenBank/DDBJ whole genome shotgun (WGS) entry which is preliminary data.</text>
</comment>
<organism evidence="1 3">
    <name type="scientific">Glycomyces tritici</name>
    <dbReference type="NCBI Taxonomy" id="2665176"/>
    <lineage>
        <taxon>Bacteria</taxon>
        <taxon>Bacillati</taxon>
        <taxon>Actinomycetota</taxon>
        <taxon>Actinomycetes</taxon>
        <taxon>Glycomycetales</taxon>
        <taxon>Glycomycetaceae</taxon>
        <taxon>Glycomyces</taxon>
    </lineage>
</organism>
<reference evidence="1" key="1">
    <citation type="submission" date="2023-06" db="EMBL/GenBank/DDBJ databases">
        <title>Gycomyces niveus sp.nov., a novel actinomycete isolated from soil in Shouguang.</title>
        <authorList>
            <person name="Yang X."/>
            <person name="Zhao J."/>
        </authorList>
    </citation>
    <scope>NUCLEOTIDE SEQUENCE</scope>
    <source>
        <strain evidence="1">NEAU C2</strain>
    </source>
</reference>
<dbReference type="InterPro" id="IPR036894">
    <property type="entry name" value="YbaB-like_sf"/>
</dbReference>
<dbReference type="Pfam" id="PF02575">
    <property type="entry name" value="YbaB_DNA_bd"/>
    <property type="match status" value="1"/>
</dbReference>
<dbReference type="SUPFAM" id="SSF82607">
    <property type="entry name" value="YbaB-like"/>
    <property type="match status" value="1"/>
</dbReference>
<name>A0ABT7YV12_9ACTN</name>
<dbReference type="RefSeq" id="WP_289959003.1">
    <property type="nucleotide sequence ID" value="NZ_JAUEMJ010000006.1"/>
</dbReference>
<evidence type="ECO:0000313" key="2">
    <source>
        <dbReference type="EMBL" id="MDN3243673.1"/>
    </source>
</evidence>
<dbReference type="Gene3D" id="3.30.1310.10">
    <property type="entry name" value="Nucleoid-associated protein YbaB-like domain"/>
    <property type="match status" value="1"/>
</dbReference>
<sequence length="144" mass="15373">MSETPQSDAGNAGADKAEAFDLADFMSDFEKQMAALRQRAQPARGLIDATSVRLVSDGGEVAVTVTISGKLVDVEFLPAAASVAPVDLAALVVDTYDRAATAARERTHDIVEGFVDHNAQARNLARRLMDQAAAERARRQSEES</sequence>
<dbReference type="InterPro" id="IPR004401">
    <property type="entry name" value="YbaB/EbfC"/>
</dbReference>
<accession>A0ABT7YV12</accession>
<dbReference type="EMBL" id="JAUEMJ010000006">
    <property type="protein sequence ID" value="MDN3242103.1"/>
    <property type="molecule type" value="Genomic_DNA"/>
</dbReference>